<reference evidence="1 2" key="1">
    <citation type="journal article" date="2018" name="Nat. Ecol. Evol.">
        <title>Pezizomycetes genomes reveal the molecular basis of ectomycorrhizal truffle lifestyle.</title>
        <authorList>
            <person name="Murat C."/>
            <person name="Payen T."/>
            <person name="Noel B."/>
            <person name="Kuo A."/>
            <person name="Morin E."/>
            <person name="Chen J."/>
            <person name="Kohler A."/>
            <person name="Krizsan K."/>
            <person name="Balestrini R."/>
            <person name="Da Silva C."/>
            <person name="Montanini B."/>
            <person name="Hainaut M."/>
            <person name="Levati E."/>
            <person name="Barry K.W."/>
            <person name="Belfiori B."/>
            <person name="Cichocki N."/>
            <person name="Clum A."/>
            <person name="Dockter R.B."/>
            <person name="Fauchery L."/>
            <person name="Guy J."/>
            <person name="Iotti M."/>
            <person name="Le Tacon F."/>
            <person name="Lindquist E.A."/>
            <person name="Lipzen A."/>
            <person name="Malagnac F."/>
            <person name="Mello A."/>
            <person name="Molinier V."/>
            <person name="Miyauchi S."/>
            <person name="Poulain J."/>
            <person name="Riccioni C."/>
            <person name="Rubini A."/>
            <person name="Sitrit Y."/>
            <person name="Splivallo R."/>
            <person name="Traeger S."/>
            <person name="Wang M."/>
            <person name="Zifcakova L."/>
            <person name="Wipf D."/>
            <person name="Zambonelli A."/>
            <person name="Paolocci F."/>
            <person name="Nowrousian M."/>
            <person name="Ottonello S."/>
            <person name="Baldrian P."/>
            <person name="Spatafora J.W."/>
            <person name="Henrissat B."/>
            <person name="Nagy L.G."/>
            <person name="Aury J.M."/>
            <person name="Wincker P."/>
            <person name="Grigoriev I.V."/>
            <person name="Bonfante P."/>
            <person name="Martin F.M."/>
        </authorList>
    </citation>
    <scope>NUCLEOTIDE SEQUENCE [LARGE SCALE GENOMIC DNA]</scope>
    <source>
        <strain evidence="1 2">120613-1</strain>
    </source>
</reference>
<proteinExistence type="predicted"/>
<sequence length="243" mass="27158">MVTKSKIGSEKLMKQDAKDALEQALEEDDLYVEEVKGEHFVGNRHGLTLAGLPKRILELEQQATEFTSHRAKVASLEDHVGSLTTSIEAYKLLRNRFISTFKRDKGLVNATEADRKIIAEGNGWAHGGDVVVDALLYQGTEGRRDRLAFEKLYGIMPGDIRVISYQPTIDILNLHAGVIASKHKTGSDEFYARFSEFVKLLKESNYKKGYLEGNATDMTRAYWSFLNCIRNGVKRADAVGASD</sequence>
<evidence type="ECO:0000313" key="1">
    <source>
        <dbReference type="EMBL" id="RPB02832.1"/>
    </source>
</evidence>
<evidence type="ECO:0000313" key="2">
    <source>
        <dbReference type="Proteomes" id="UP000276215"/>
    </source>
</evidence>
<dbReference type="OrthoDB" id="5420280at2759"/>
<accession>A0A3N4K0T6</accession>
<gene>
    <name evidence="1" type="ORF">L873DRAFT_1732661</name>
</gene>
<protein>
    <submittedName>
        <fullName evidence="1">Uncharacterized protein</fullName>
    </submittedName>
</protein>
<dbReference type="Proteomes" id="UP000276215">
    <property type="component" value="Unassembled WGS sequence"/>
</dbReference>
<name>A0A3N4K0T6_9PEZI</name>
<organism evidence="1 2">
    <name type="scientific">Choiromyces venosus 120613-1</name>
    <dbReference type="NCBI Taxonomy" id="1336337"/>
    <lineage>
        <taxon>Eukaryota</taxon>
        <taxon>Fungi</taxon>
        <taxon>Dikarya</taxon>
        <taxon>Ascomycota</taxon>
        <taxon>Pezizomycotina</taxon>
        <taxon>Pezizomycetes</taxon>
        <taxon>Pezizales</taxon>
        <taxon>Tuberaceae</taxon>
        <taxon>Choiromyces</taxon>
    </lineage>
</organism>
<keyword evidence="2" id="KW-1185">Reference proteome</keyword>
<dbReference type="STRING" id="1336337.A0A3N4K0T6"/>
<dbReference type="EMBL" id="ML120366">
    <property type="protein sequence ID" value="RPB02832.1"/>
    <property type="molecule type" value="Genomic_DNA"/>
</dbReference>
<dbReference type="AlphaFoldDB" id="A0A3N4K0T6"/>